<dbReference type="PANTHER" id="PTHR42877">
    <property type="entry name" value="L-ORNITHINE N(5)-MONOOXYGENASE-RELATED"/>
    <property type="match status" value="1"/>
</dbReference>
<dbReference type="GO" id="GO:0004499">
    <property type="term" value="F:N,N-dimethylaniline monooxygenase activity"/>
    <property type="evidence" value="ECO:0007669"/>
    <property type="project" value="InterPro"/>
</dbReference>
<sequence>MEQNSIRFKHAIADEAALRTALAGADIAPTLMVLVQLTGDMTILDEVRPYIHGAWNFMEDVPETLKEKVRDRLVLALKEKAQSGEAPAITTEADRLQRMMSAAVGQDVPAEYIPLLIEEMRFGEDTRTVEWRQKPAQLTEDDFKVVVIGAGFSGLCAAVMLQHLGIPFVVLEKNDEVGGTWYENTYPGCGVDTPNHFFSYSFFPYNKWSHHFSKREEIQGYIEQAAAHFELRQHIRFGVEVSSATFDKANGKWTVTARGRDGHTQAFTSNAVITAVGQLNRPAYPHIDGLESFAGPVFHTAKWDHSVDLTGKRVAMIGTGASGMQAGPSIAGDVKSLTVFQRSPHWVMPNENYHKPVSEGQKWALQNIPYFSEWYRFQLFWASSDGFHASLQMDPNWEFPDISLNAANHQMRERIIAHIRKELDGDEELISKCIPSYPPYGKRMLRDNHWFKMLKRDNVELVDTSISHITPNAIVTKDGAVHEVDVIVMATGFQAAKILWPMEITGRDGMTIRNVWGDDDPRAYKGISVPGFPNLFVTFGPNTNLAHGGSAIFHFECQVHFIMQALREMIENGQSTSEVRQDVHDAYNSLVDRKCANMVWAHPGVSNWYKNKDNRVTVTSPWRLVDYWQLTRSFEPSEYVFEPLKNCSLQRKTG</sequence>
<dbReference type="GO" id="GO:0050660">
    <property type="term" value="F:flavin adenine dinucleotide binding"/>
    <property type="evidence" value="ECO:0007669"/>
    <property type="project" value="InterPro"/>
</dbReference>
<dbReference type="PANTHER" id="PTHR42877:SF4">
    <property type="entry name" value="FAD_NAD(P)-BINDING DOMAIN-CONTAINING PROTEIN-RELATED"/>
    <property type="match status" value="1"/>
</dbReference>
<dbReference type="InterPro" id="IPR051209">
    <property type="entry name" value="FAD-bind_Monooxygenase_sf"/>
</dbReference>
<proteinExistence type="predicted"/>
<dbReference type="RefSeq" id="WP_140905952.1">
    <property type="nucleotide sequence ID" value="NZ_JBHTMD010000011.1"/>
</dbReference>
<comment type="caution">
    <text evidence="4">The sequence shown here is derived from an EMBL/GenBank/DDBJ whole genome shotgun (WGS) entry which is preliminary data.</text>
</comment>
<accession>A0A502BKP1</accession>
<dbReference type="Proteomes" id="UP000315388">
    <property type="component" value="Unassembled WGS sequence"/>
</dbReference>
<dbReference type="AlphaFoldDB" id="A0A502BKP1"/>
<dbReference type="InterPro" id="IPR036188">
    <property type="entry name" value="FAD/NAD-bd_sf"/>
</dbReference>
<keyword evidence="5" id="KW-1185">Reference proteome</keyword>
<evidence type="ECO:0000256" key="2">
    <source>
        <dbReference type="ARBA" id="ARBA00022827"/>
    </source>
</evidence>
<reference evidence="4 5" key="1">
    <citation type="journal article" date="2003" name="Int. J. Syst. Evol. Microbiol.">
        <title>Towards a standardized format for the description of a novel species (of an established genus): Ochrobactrum gallinifaecis sp. nov.</title>
        <authorList>
            <person name="Kampfer P."/>
            <person name="Buczolits S."/>
            <person name="Albrecht A."/>
            <person name="Busse H.J."/>
            <person name="Stackebrandt E."/>
        </authorList>
    </citation>
    <scope>NUCLEOTIDE SEQUENCE [LARGE SCALE GENOMIC DNA]</scope>
    <source>
        <strain evidence="4 5">ISO 196</strain>
    </source>
</reference>
<dbReference type="Gene3D" id="3.50.50.60">
    <property type="entry name" value="FAD/NAD(P)-binding domain"/>
    <property type="match status" value="2"/>
</dbReference>
<dbReference type="EMBL" id="VEWJ01000012">
    <property type="protein sequence ID" value="TPF74397.1"/>
    <property type="molecule type" value="Genomic_DNA"/>
</dbReference>
<evidence type="ECO:0000313" key="4">
    <source>
        <dbReference type="EMBL" id="TPF74397.1"/>
    </source>
</evidence>
<dbReference type="SUPFAM" id="SSF51905">
    <property type="entry name" value="FAD/NAD(P)-binding domain"/>
    <property type="match status" value="2"/>
</dbReference>
<dbReference type="InterPro" id="IPR020946">
    <property type="entry name" value="Flavin_mOase-like"/>
</dbReference>
<dbReference type="GO" id="GO:0050661">
    <property type="term" value="F:NADP binding"/>
    <property type="evidence" value="ECO:0007669"/>
    <property type="project" value="InterPro"/>
</dbReference>
<organism evidence="4 5">
    <name type="scientific">Brucella gallinifaecis</name>
    <dbReference type="NCBI Taxonomy" id="215590"/>
    <lineage>
        <taxon>Bacteria</taxon>
        <taxon>Pseudomonadati</taxon>
        <taxon>Pseudomonadota</taxon>
        <taxon>Alphaproteobacteria</taxon>
        <taxon>Hyphomicrobiales</taxon>
        <taxon>Brucellaceae</taxon>
        <taxon>Brucella/Ochrobactrum group</taxon>
        <taxon>Brucella</taxon>
    </lineage>
</organism>
<keyword evidence="3" id="KW-0560">Oxidoreductase</keyword>
<gene>
    <name evidence="4" type="ORF">FHY56_14915</name>
</gene>
<dbReference type="OrthoDB" id="312624at2"/>
<keyword evidence="2" id="KW-0274">FAD</keyword>
<protein>
    <submittedName>
        <fullName evidence="4">NAD(P)/FAD-dependent oxidoreductase</fullName>
    </submittedName>
</protein>
<evidence type="ECO:0000256" key="1">
    <source>
        <dbReference type="ARBA" id="ARBA00022630"/>
    </source>
</evidence>
<keyword evidence="1" id="KW-0285">Flavoprotein</keyword>
<name>A0A502BKP1_9HYPH</name>
<evidence type="ECO:0000313" key="5">
    <source>
        <dbReference type="Proteomes" id="UP000315388"/>
    </source>
</evidence>
<dbReference type="Pfam" id="PF00743">
    <property type="entry name" value="FMO-like"/>
    <property type="match status" value="1"/>
</dbReference>
<evidence type="ECO:0000256" key="3">
    <source>
        <dbReference type="ARBA" id="ARBA00023002"/>
    </source>
</evidence>